<sequence>MACRSVFKAFFLTHTEPWPPLPFVGQKRSNFAPLLLPHKKISSNCGRKLASNLESHHFARNCLSSGKSDYSKPDPPQDALLRAISEVSKREGRVGQATVVVIGGTVSDDSTTGWLALDRKVNSYPRTRGFTAIGTGGDDFVQAMIYAVESVVQRPIPEGQVRQKISSRGKYVSVKIGPVQVASSEQVQAVYYAMRSDDRMKYFL</sequence>
<dbReference type="Proteomes" id="UP001190926">
    <property type="component" value="Unassembled WGS sequence"/>
</dbReference>
<comment type="caution">
    <text evidence="1">The sequence shown here is derived from an EMBL/GenBank/DDBJ whole genome shotgun (WGS) entry which is preliminary data.</text>
</comment>
<proteinExistence type="predicted"/>
<evidence type="ECO:0000313" key="2">
    <source>
        <dbReference type="Proteomes" id="UP001190926"/>
    </source>
</evidence>
<name>A0AAD4P7Q3_PERFH</name>
<accession>A0AAD4P7Q3</accession>
<dbReference type="Pfam" id="PF04359">
    <property type="entry name" value="DUF493"/>
    <property type="match status" value="1"/>
</dbReference>
<dbReference type="PANTHER" id="PTHR34782">
    <property type="entry name" value="PHOSPHORIBOSYLFORMYLGLYCINAMIDINE SYNTHASE"/>
    <property type="match status" value="1"/>
</dbReference>
<dbReference type="PANTHER" id="PTHR34782:SF1">
    <property type="entry name" value="PHOSPHORIBOSYLFORMYLGLYCINAMIDINE SYNTHASE"/>
    <property type="match status" value="1"/>
</dbReference>
<keyword evidence="2" id="KW-1185">Reference proteome</keyword>
<evidence type="ECO:0000313" key="1">
    <source>
        <dbReference type="EMBL" id="KAH6830049.1"/>
    </source>
</evidence>
<dbReference type="EMBL" id="SDAM02000101">
    <property type="protein sequence ID" value="KAH6830049.1"/>
    <property type="molecule type" value="Genomic_DNA"/>
</dbReference>
<dbReference type="InterPro" id="IPR007454">
    <property type="entry name" value="UPF0250_YbeD-like"/>
</dbReference>
<reference evidence="1 2" key="1">
    <citation type="journal article" date="2021" name="Nat. Commun.">
        <title>Incipient diploidization of the medicinal plant Perilla within 10,000 years.</title>
        <authorList>
            <person name="Zhang Y."/>
            <person name="Shen Q."/>
            <person name="Leng L."/>
            <person name="Zhang D."/>
            <person name="Chen S."/>
            <person name="Shi Y."/>
            <person name="Ning Z."/>
            <person name="Chen S."/>
        </authorList>
    </citation>
    <scope>NUCLEOTIDE SEQUENCE [LARGE SCALE GENOMIC DNA]</scope>
    <source>
        <strain evidence="2">cv. PC099</strain>
    </source>
</reference>
<protein>
    <submittedName>
        <fullName evidence="1">Phosphoribosylformylglycinamidine synthase</fullName>
    </submittedName>
</protein>
<organism evidence="1 2">
    <name type="scientific">Perilla frutescens var. hirtella</name>
    <name type="common">Perilla citriodora</name>
    <name type="synonym">Perilla setoyensis</name>
    <dbReference type="NCBI Taxonomy" id="608512"/>
    <lineage>
        <taxon>Eukaryota</taxon>
        <taxon>Viridiplantae</taxon>
        <taxon>Streptophyta</taxon>
        <taxon>Embryophyta</taxon>
        <taxon>Tracheophyta</taxon>
        <taxon>Spermatophyta</taxon>
        <taxon>Magnoliopsida</taxon>
        <taxon>eudicotyledons</taxon>
        <taxon>Gunneridae</taxon>
        <taxon>Pentapetalae</taxon>
        <taxon>asterids</taxon>
        <taxon>lamiids</taxon>
        <taxon>Lamiales</taxon>
        <taxon>Lamiaceae</taxon>
        <taxon>Nepetoideae</taxon>
        <taxon>Elsholtzieae</taxon>
        <taxon>Perilla</taxon>
    </lineage>
</organism>
<dbReference type="InterPro" id="IPR027471">
    <property type="entry name" value="YbeD-like_sf"/>
</dbReference>
<dbReference type="SUPFAM" id="SSF117991">
    <property type="entry name" value="YbeD/HP0495-like"/>
    <property type="match status" value="1"/>
</dbReference>
<dbReference type="AlphaFoldDB" id="A0AAD4P7Q3"/>
<gene>
    <name evidence="1" type="ORF">C2S53_007991</name>
</gene>
<dbReference type="Gene3D" id="3.30.70.260">
    <property type="match status" value="1"/>
</dbReference>